<proteinExistence type="predicted"/>
<name>A0ABQ1SH73_9FLAO</name>
<evidence type="ECO:0000313" key="2">
    <source>
        <dbReference type="Proteomes" id="UP000599179"/>
    </source>
</evidence>
<dbReference type="SUPFAM" id="SSF51182">
    <property type="entry name" value="RmlC-like cupins"/>
    <property type="match status" value="1"/>
</dbReference>
<evidence type="ECO:0000313" key="1">
    <source>
        <dbReference type="EMBL" id="GGE35396.1"/>
    </source>
</evidence>
<dbReference type="InterPro" id="IPR011051">
    <property type="entry name" value="RmlC_Cupin_sf"/>
</dbReference>
<dbReference type="Proteomes" id="UP000599179">
    <property type="component" value="Unassembled WGS sequence"/>
</dbReference>
<keyword evidence="2" id="KW-1185">Reference proteome</keyword>
<dbReference type="Gene3D" id="2.60.120.10">
    <property type="entry name" value="Jelly Rolls"/>
    <property type="match status" value="1"/>
</dbReference>
<dbReference type="EMBL" id="BMGM01000005">
    <property type="protein sequence ID" value="GGE35396.1"/>
    <property type="molecule type" value="Genomic_DNA"/>
</dbReference>
<organism evidence="1 2">
    <name type="scientific">Psychroflexus planctonicus</name>
    <dbReference type="NCBI Taxonomy" id="1526575"/>
    <lineage>
        <taxon>Bacteria</taxon>
        <taxon>Pseudomonadati</taxon>
        <taxon>Bacteroidota</taxon>
        <taxon>Flavobacteriia</taxon>
        <taxon>Flavobacteriales</taxon>
        <taxon>Flavobacteriaceae</taxon>
        <taxon>Psychroflexus</taxon>
    </lineage>
</organism>
<sequence length="128" mass="14614">MHFYKLPFIYLFSIVFLSVISSCQNQNHLPDPLEAGWKGKQVCEVLVDNENVRTLKCSFPPGVGHEKHFHATHYGYTLAGGKFRITDAKGIREVEIPTGYDFYNEKVEWHEVLNIGDSTAVFLIVEPK</sequence>
<reference evidence="2" key="1">
    <citation type="journal article" date="2019" name="Int. J. Syst. Evol. Microbiol.">
        <title>The Global Catalogue of Microorganisms (GCM) 10K type strain sequencing project: providing services to taxonomists for standard genome sequencing and annotation.</title>
        <authorList>
            <consortium name="The Broad Institute Genomics Platform"/>
            <consortium name="The Broad Institute Genome Sequencing Center for Infectious Disease"/>
            <person name="Wu L."/>
            <person name="Ma J."/>
        </authorList>
    </citation>
    <scope>NUCLEOTIDE SEQUENCE [LARGE SCALE GENOMIC DNA]</scope>
    <source>
        <strain evidence="2">CGMCC 1.12931</strain>
    </source>
</reference>
<comment type="caution">
    <text evidence="1">The sequence shown here is derived from an EMBL/GenBank/DDBJ whole genome shotgun (WGS) entry which is preliminary data.</text>
</comment>
<dbReference type="PROSITE" id="PS51257">
    <property type="entry name" value="PROKAR_LIPOPROTEIN"/>
    <property type="match status" value="1"/>
</dbReference>
<evidence type="ECO:0008006" key="3">
    <source>
        <dbReference type="Google" id="ProtNLM"/>
    </source>
</evidence>
<gene>
    <name evidence="1" type="ORF">GCM10010832_14450</name>
</gene>
<protein>
    <recommendedName>
        <fullName evidence="3">Cupin domain-containing protein</fullName>
    </recommendedName>
</protein>
<dbReference type="InterPro" id="IPR014710">
    <property type="entry name" value="RmlC-like_jellyroll"/>
</dbReference>
<dbReference type="RefSeq" id="WP_188458429.1">
    <property type="nucleotide sequence ID" value="NZ_BMGM01000005.1"/>
</dbReference>
<accession>A0ABQ1SH73</accession>